<gene>
    <name evidence="1" type="ORF">ACFPO9_06695</name>
</gene>
<organism evidence="1 2">
    <name type="scientific">Massilia aerilata</name>
    <dbReference type="NCBI Taxonomy" id="453817"/>
    <lineage>
        <taxon>Bacteria</taxon>
        <taxon>Pseudomonadati</taxon>
        <taxon>Pseudomonadota</taxon>
        <taxon>Betaproteobacteria</taxon>
        <taxon>Burkholderiales</taxon>
        <taxon>Oxalobacteraceae</taxon>
        <taxon>Telluria group</taxon>
        <taxon>Massilia</taxon>
    </lineage>
</organism>
<dbReference type="EMBL" id="JBHSMZ010000004">
    <property type="protein sequence ID" value="MFC5548201.1"/>
    <property type="molecule type" value="Genomic_DNA"/>
</dbReference>
<evidence type="ECO:0000313" key="1">
    <source>
        <dbReference type="EMBL" id="MFC5548201.1"/>
    </source>
</evidence>
<dbReference type="RefSeq" id="WP_379768698.1">
    <property type="nucleotide sequence ID" value="NZ_JBHSMZ010000004.1"/>
</dbReference>
<dbReference type="Pfam" id="PF08809">
    <property type="entry name" value="DUF1799"/>
    <property type="match status" value="1"/>
</dbReference>
<reference evidence="2" key="1">
    <citation type="journal article" date="2019" name="Int. J. Syst. Evol. Microbiol.">
        <title>The Global Catalogue of Microorganisms (GCM) 10K type strain sequencing project: providing services to taxonomists for standard genome sequencing and annotation.</title>
        <authorList>
            <consortium name="The Broad Institute Genomics Platform"/>
            <consortium name="The Broad Institute Genome Sequencing Center for Infectious Disease"/>
            <person name="Wu L."/>
            <person name="Ma J."/>
        </authorList>
    </citation>
    <scope>NUCLEOTIDE SEQUENCE [LARGE SCALE GENOMIC DNA]</scope>
    <source>
        <strain evidence="2">CGMCC 4.5798</strain>
    </source>
</reference>
<protein>
    <submittedName>
        <fullName evidence="1">DUF1799 domain-containing protein</fullName>
    </submittedName>
</protein>
<accession>A0ABW0RU98</accession>
<keyword evidence="2" id="KW-1185">Reference proteome</keyword>
<dbReference type="Proteomes" id="UP001596086">
    <property type="component" value="Unassembled WGS sequence"/>
</dbReference>
<name>A0ABW0RU98_9BURK</name>
<proteinExistence type="predicted"/>
<sequence>MARGQLEFGGVHESDPANSMAEALAAFGLQFEEGVVLDEDEYWLWPENEEAFLMWCALQTQWTVGMAGAVGLNYAGVESCLRLHGVSKKTRSQLFGSIQAMERVALEEWAAKR</sequence>
<comment type="caution">
    <text evidence="1">The sequence shown here is derived from an EMBL/GenBank/DDBJ whole genome shotgun (WGS) entry which is preliminary data.</text>
</comment>
<dbReference type="InterPro" id="IPR014915">
    <property type="entry name" value="Phage_TLS_TfmB"/>
</dbReference>
<evidence type="ECO:0000313" key="2">
    <source>
        <dbReference type="Proteomes" id="UP001596086"/>
    </source>
</evidence>